<reference evidence="2 3" key="1">
    <citation type="submission" date="2018-05" db="EMBL/GenBank/DDBJ databases">
        <title>Draft genome sequence of Scytalidium lignicola DSM 105466, a ubiquitous saprotrophic fungus.</title>
        <authorList>
            <person name="Buettner E."/>
            <person name="Gebauer A.M."/>
            <person name="Hofrichter M."/>
            <person name="Liers C."/>
            <person name="Kellner H."/>
        </authorList>
    </citation>
    <scope>NUCLEOTIDE SEQUENCE [LARGE SCALE GENOMIC DNA]</scope>
    <source>
        <strain evidence="2 3">DSM 105466</strain>
    </source>
</reference>
<dbReference type="InterPro" id="IPR000182">
    <property type="entry name" value="GNAT_dom"/>
</dbReference>
<sequence>MIISNSQTISWWHAAHTIAINDNPGTVFLVVRDPQSAPPNKVISLARWVRAAPKEGAMMSDGYGAKEDDEQIERWPDFVDGIDANLAGPLFMSFESHRQQLMGLRRHYYMELLCTDVEYAHQGAASLMLQYGCDKADEEDVECYVDASPMARPLYEQFGFEMRMEERMPDAGGHEYVERFGVRRKLSDRK</sequence>
<dbReference type="InterPro" id="IPR016181">
    <property type="entry name" value="Acyl_CoA_acyltransferase"/>
</dbReference>
<gene>
    <name evidence="2" type="ORF">B7463_g5283</name>
</gene>
<dbReference type="AlphaFoldDB" id="A0A3E2HCA2"/>
<dbReference type="Proteomes" id="UP000258309">
    <property type="component" value="Unassembled WGS sequence"/>
</dbReference>
<dbReference type="OrthoDB" id="4738875at2759"/>
<comment type="caution">
    <text evidence="2">The sequence shown here is derived from an EMBL/GenBank/DDBJ whole genome shotgun (WGS) entry which is preliminary data.</text>
</comment>
<dbReference type="PROSITE" id="PS51186">
    <property type="entry name" value="GNAT"/>
    <property type="match status" value="1"/>
</dbReference>
<name>A0A3E2HCA2_SCYLI</name>
<evidence type="ECO:0000313" key="2">
    <source>
        <dbReference type="EMBL" id="RFU31048.1"/>
    </source>
</evidence>
<dbReference type="STRING" id="5539.A0A3E2HCA2"/>
<feature type="non-terminal residue" evidence="2">
    <location>
        <position position="1"/>
    </location>
</feature>
<dbReference type="Gene3D" id="3.40.630.30">
    <property type="match status" value="1"/>
</dbReference>
<dbReference type="OMA" id="WYNAFTT"/>
<evidence type="ECO:0000313" key="3">
    <source>
        <dbReference type="Proteomes" id="UP000258309"/>
    </source>
</evidence>
<protein>
    <recommendedName>
        <fullName evidence="1">N-acetyltransferase domain-containing protein</fullName>
    </recommendedName>
</protein>
<dbReference type="Pfam" id="PF13673">
    <property type="entry name" value="Acetyltransf_10"/>
    <property type="match status" value="1"/>
</dbReference>
<organism evidence="2 3">
    <name type="scientific">Scytalidium lignicola</name>
    <name type="common">Hyphomycete</name>
    <dbReference type="NCBI Taxonomy" id="5539"/>
    <lineage>
        <taxon>Eukaryota</taxon>
        <taxon>Fungi</taxon>
        <taxon>Dikarya</taxon>
        <taxon>Ascomycota</taxon>
        <taxon>Pezizomycotina</taxon>
        <taxon>Leotiomycetes</taxon>
        <taxon>Leotiomycetes incertae sedis</taxon>
        <taxon>Scytalidium</taxon>
    </lineage>
</organism>
<dbReference type="GO" id="GO:0016747">
    <property type="term" value="F:acyltransferase activity, transferring groups other than amino-acyl groups"/>
    <property type="evidence" value="ECO:0007669"/>
    <property type="project" value="InterPro"/>
</dbReference>
<feature type="non-terminal residue" evidence="2">
    <location>
        <position position="190"/>
    </location>
</feature>
<dbReference type="EMBL" id="NCSJ02000085">
    <property type="protein sequence ID" value="RFU31048.1"/>
    <property type="molecule type" value="Genomic_DNA"/>
</dbReference>
<evidence type="ECO:0000259" key="1">
    <source>
        <dbReference type="PROSITE" id="PS51186"/>
    </source>
</evidence>
<feature type="domain" description="N-acetyltransferase" evidence="1">
    <location>
        <begin position="29"/>
        <end position="183"/>
    </location>
</feature>
<proteinExistence type="predicted"/>
<dbReference type="InterPro" id="IPR052523">
    <property type="entry name" value="Trichothecene_AcTrans"/>
</dbReference>
<dbReference type="PANTHER" id="PTHR42791">
    <property type="entry name" value="GNAT FAMILY ACETYLTRANSFERASE"/>
    <property type="match status" value="1"/>
</dbReference>
<dbReference type="PANTHER" id="PTHR42791:SF1">
    <property type="entry name" value="N-ACETYLTRANSFERASE DOMAIN-CONTAINING PROTEIN"/>
    <property type="match status" value="1"/>
</dbReference>
<dbReference type="SUPFAM" id="SSF55729">
    <property type="entry name" value="Acyl-CoA N-acyltransferases (Nat)"/>
    <property type="match status" value="1"/>
</dbReference>
<keyword evidence="3" id="KW-1185">Reference proteome</keyword>
<accession>A0A3E2HCA2</accession>